<protein>
    <submittedName>
        <fullName evidence="2">Uncharacterized protein</fullName>
    </submittedName>
</protein>
<dbReference type="KEGG" id="psoj:PHYSODRAFT_320887"/>
<feature type="compositionally biased region" description="Basic residues" evidence="1">
    <location>
        <begin position="210"/>
        <end position="219"/>
    </location>
</feature>
<reference evidence="2 3" key="1">
    <citation type="journal article" date="2006" name="Science">
        <title>Phytophthora genome sequences uncover evolutionary origins and mechanisms of pathogenesis.</title>
        <authorList>
            <person name="Tyler B.M."/>
            <person name="Tripathy S."/>
            <person name="Zhang X."/>
            <person name="Dehal P."/>
            <person name="Jiang R.H."/>
            <person name="Aerts A."/>
            <person name="Arredondo F.D."/>
            <person name="Baxter L."/>
            <person name="Bensasson D."/>
            <person name="Beynon J.L."/>
            <person name="Chapman J."/>
            <person name="Damasceno C.M."/>
            <person name="Dorrance A.E."/>
            <person name="Dou D."/>
            <person name="Dickerman A.W."/>
            <person name="Dubchak I.L."/>
            <person name="Garbelotto M."/>
            <person name="Gijzen M."/>
            <person name="Gordon S.G."/>
            <person name="Govers F."/>
            <person name="Grunwald N.J."/>
            <person name="Huang W."/>
            <person name="Ivors K.L."/>
            <person name="Jones R.W."/>
            <person name="Kamoun S."/>
            <person name="Krampis K."/>
            <person name="Lamour K.H."/>
            <person name="Lee M.K."/>
            <person name="McDonald W.H."/>
            <person name="Medina M."/>
            <person name="Meijer H.J."/>
            <person name="Nordberg E.K."/>
            <person name="Maclean D.J."/>
            <person name="Ospina-Giraldo M.D."/>
            <person name="Morris P.F."/>
            <person name="Phuntumart V."/>
            <person name="Putnam N.H."/>
            <person name="Rash S."/>
            <person name="Rose J.K."/>
            <person name="Sakihama Y."/>
            <person name="Salamov A.A."/>
            <person name="Savidor A."/>
            <person name="Scheuring C.F."/>
            <person name="Smith B.M."/>
            <person name="Sobral B.W."/>
            <person name="Terry A."/>
            <person name="Torto-Alalibo T.A."/>
            <person name="Win J."/>
            <person name="Xu Z."/>
            <person name="Zhang H."/>
            <person name="Grigoriev I.V."/>
            <person name="Rokhsar D.S."/>
            <person name="Boore J.L."/>
        </authorList>
    </citation>
    <scope>NUCLEOTIDE SEQUENCE [LARGE SCALE GENOMIC DNA]</scope>
    <source>
        <strain evidence="2 3">P6497</strain>
    </source>
</reference>
<dbReference type="GeneID" id="20644548"/>
<keyword evidence="3" id="KW-1185">Reference proteome</keyword>
<dbReference type="AlphaFoldDB" id="G4YGS2"/>
<dbReference type="InParanoid" id="G4YGS2"/>
<name>G4YGS2_PHYSP</name>
<dbReference type="Proteomes" id="UP000002640">
    <property type="component" value="Unassembled WGS sequence"/>
</dbReference>
<gene>
    <name evidence="2" type="ORF">PHYSODRAFT_320887</name>
</gene>
<feature type="compositionally biased region" description="Polar residues" evidence="1">
    <location>
        <begin position="268"/>
        <end position="277"/>
    </location>
</feature>
<dbReference type="RefSeq" id="XP_009514306.1">
    <property type="nucleotide sequence ID" value="XM_009516011.1"/>
</dbReference>
<accession>G4YGS2</accession>
<dbReference type="EMBL" id="JH159151">
    <property type="protein sequence ID" value="EGZ27031.1"/>
    <property type="molecule type" value="Genomic_DNA"/>
</dbReference>
<evidence type="ECO:0000313" key="3">
    <source>
        <dbReference type="Proteomes" id="UP000002640"/>
    </source>
</evidence>
<proteinExistence type="predicted"/>
<evidence type="ECO:0000256" key="1">
    <source>
        <dbReference type="SAM" id="MobiDB-lite"/>
    </source>
</evidence>
<sequence>MTLEEYTLEDEQMTLEGVDRSASRPIPVLLLPRETVKLYEQSFELWLFKRNITLETLEGDPEVERLFRLDFADSRIKKLRRRKMVERLAPPTRSMSAATTMNSSRARKRYHYQGVRSRRELLRTSVVSVQELHRADEMEGPNGRMMVGEGLRPIPIVLDPCQSPEFYEVNFKRWLAKKKVTLDMLQDDLEEERRYRQCFAYARAANPKFPVHRRSRSRSRQSTTTCESRSNRTKRSSSRERPYSKRRTSAPREYSDDEAVRKQKRSRVNANESTGQGHVQGIQRAAGTVKTECKAE</sequence>
<feature type="region of interest" description="Disordered" evidence="1">
    <location>
        <begin position="209"/>
        <end position="296"/>
    </location>
</feature>
<organism evidence="2 3">
    <name type="scientific">Phytophthora sojae (strain P6497)</name>
    <name type="common">Soybean stem and root rot agent</name>
    <name type="synonym">Phytophthora megasperma f. sp. glycines</name>
    <dbReference type="NCBI Taxonomy" id="1094619"/>
    <lineage>
        <taxon>Eukaryota</taxon>
        <taxon>Sar</taxon>
        <taxon>Stramenopiles</taxon>
        <taxon>Oomycota</taxon>
        <taxon>Peronosporomycetes</taxon>
        <taxon>Peronosporales</taxon>
        <taxon>Peronosporaceae</taxon>
        <taxon>Phytophthora</taxon>
    </lineage>
</organism>
<evidence type="ECO:0000313" key="2">
    <source>
        <dbReference type="EMBL" id="EGZ27031.1"/>
    </source>
</evidence>